<dbReference type="PANTHER" id="PTHR30483:SF6">
    <property type="entry name" value="PERIPLASMIC BINDING PROTEIN OF ABC TRANSPORTER FOR NATURAL AMINO ACIDS"/>
    <property type="match status" value="1"/>
</dbReference>
<reference evidence="6 7" key="1">
    <citation type="submission" date="2023-04" db="EMBL/GenBank/DDBJ databases">
        <authorList>
            <person name="Hsu D."/>
        </authorList>
    </citation>
    <scope>NUCLEOTIDE SEQUENCE [LARGE SCALE GENOMIC DNA]</scope>
    <source>
        <strain evidence="6 7">MK1</strain>
    </source>
</reference>
<dbReference type="PANTHER" id="PTHR30483">
    <property type="entry name" value="LEUCINE-SPECIFIC-BINDING PROTEIN"/>
    <property type="match status" value="1"/>
</dbReference>
<evidence type="ECO:0000256" key="1">
    <source>
        <dbReference type="ARBA" id="ARBA00010062"/>
    </source>
</evidence>
<keyword evidence="2" id="KW-0813">Transport</keyword>
<evidence type="ECO:0000256" key="3">
    <source>
        <dbReference type="ARBA" id="ARBA00022729"/>
    </source>
</evidence>
<dbReference type="RefSeq" id="WP_366923921.1">
    <property type="nucleotide sequence ID" value="NZ_CP121694.1"/>
</dbReference>
<dbReference type="InterPro" id="IPR028081">
    <property type="entry name" value="Leu-bd"/>
</dbReference>
<organism evidence="6 7">
    <name type="scientific">Metallumcola ferriviriculae</name>
    <dbReference type="NCBI Taxonomy" id="3039180"/>
    <lineage>
        <taxon>Bacteria</taxon>
        <taxon>Bacillati</taxon>
        <taxon>Bacillota</taxon>
        <taxon>Clostridia</taxon>
        <taxon>Neomoorellales</taxon>
        <taxon>Desulfitibacteraceae</taxon>
        <taxon>Metallumcola</taxon>
    </lineage>
</organism>
<sequence length="374" mass="41268">MFKKITKCQIVILCIVIFLLLTGCTQIEENNEIVIGVAWPFATNNNLFNEGIDLAVQEINSSGGIKGRELRLLKEDDGSELEKGMAIARSFTENMTIQAVIGHYNSFISIPVSAIYNNAGLVMLSPGSTAPALTKNGYKHIFRNIPSDDEIARQLAVYLADQGYRRMAIYYSDDDYGSGLANSFEDHARTQGITIVDRFNYYSSTEDLRRLNSRWQAFGLDGIFIAKIMPEGGQFIFDAGQAGINVPFIAGDGLDSPLLSEIGGKAAEGTIIGSEFNPDIDRLEVKRFVTDFLNEYNEMPNSYAALGYDAVKMLAAAIAKSDLNNRSTVAKELMNLSRWSGAVGIHEFDETGDDIGKLVVLKKLKDGKFEYLEK</sequence>
<dbReference type="PROSITE" id="PS51257">
    <property type="entry name" value="PROKAR_LIPOPROTEIN"/>
    <property type="match status" value="1"/>
</dbReference>
<dbReference type="Pfam" id="PF13458">
    <property type="entry name" value="Peripla_BP_6"/>
    <property type="match status" value="1"/>
</dbReference>
<dbReference type="EMBL" id="CP121694">
    <property type="protein sequence ID" value="WRO21061.1"/>
    <property type="molecule type" value="Genomic_DNA"/>
</dbReference>
<evidence type="ECO:0000313" key="7">
    <source>
        <dbReference type="Proteomes" id="UP001329915"/>
    </source>
</evidence>
<dbReference type="InterPro" id="IPR051010">
    <property type="entry name" value="BCAA_transport"/>
</dbReference>
<dbReference type="InterPro" id="IPR000709">
    <property type="entry name" value="Leu_Ile_Val-bd"/>
</dbReference>
<dbReference type="Proteomes" id="UP001329915">
    <property type="component" value="Chromosome"/>
</dbReference>
<dbReference type="GO" id="GO:0006865">
    <property type="term" value="P:amino acid transport"/>
    <property type="evidence" value="ECO:0007669"/>
    <property type="project" value="UniProtKB-KW"/>
</dbReference>
<keyword evidence="7" id="KW-1185">Reference proteome</keyword>
<dbReference type="SUPFAM" id="SSF53822">
    <property type="entry name" value="Periplasmic binding protein-like I"/>
    <property type="match status" value="1"/>
</dbReference>
<dbReference type="CDD" id="cd06344">
    <property type="entry name" value="PBP1_ABC_HAAT-like"/>
    <property type="match status" value="1"/>
</dbReference>
<dbReference type="KEGG" id="dbc:MFMK1_000855"/>
<evidence type="ECO:0000259" key="5">
    <source>
        <dbReference type="Pfam" id="PF13458"/>
    </source>
</evidence>
<protein>
    <submittedName>
        <fullName evidence="6">ABC transporter substrate-binding protein</fullName>
    </submittedName>
</protein>
<keyword evidence="3" id="KW-0732">Signal</keyword>
<dbReference type="InterPro" id="IPR028082">
    <property type="entry name" value="Peripla_BP_I"/>
</dbReference>
<proteinExistence type="inferred from homology"/>
<evidence type="ECO:0000256" key="2">
    <source>
        <dbReference type="ARBA" id="ARBA00022448"/>
    </source>
</evidence>
<evidence type="ECO:0000256" key="4">
    <source>
        <dbReference type="ARBA" id="ARBA00022970"/>
    </source>
</evidence>
<comment type="similarity">
    <text evidence="1">Belongs to the leucine-binding protein family.</text>
</comment>
<dbReference type="Gene3D" id="3.40.50.2300">
    <property type="match status" value="2"/>
</dbReference>
<gene>
    <name evidence="6" type="ORF">MFMK1_000855</name>
</gene>
<feature type="domain" description="Leucine-binding protein" evidence="5">
    <location>
        <begin position="40"/>
        <end position="351"/>
    </location>
</feature>
<dbReference type="PRINTS" id="PR00337">
    <property type="entry name" value="LEUILEVALBP"/>
</dbReference>
<name>A0AAU0ULE1_9FIRM</name>
<accession>A0AAU0ULE1</accession>
<keyword evidence="4" id="KW-0029">Amino-acid transport</keyword>
<dbReference type="AlphaFoldDB" id="A0AAU0ULE1"/>
<evidence type="ECO:0000313" key="6">
    <source>
        <dbReference type="EMBL" id="WRO21061.1"/>
    </source>
</evidence>